<dbReference type="PANTHER" id="PTHR43877">
    <property type="entry name" value="AMINOALKYLPHOSPHONATE N-ACETYLTRANSFERASE-RELATED-RELATED"/>
    <property type="match status" value="1"/>
</dbReference>
<dbReference type="Gene3D" id="3.40.630.30">
    <property type="match status" value="1"/>
</dbReference>
<gene>
    <name evidence="4" type="ORF">GCM10007298_31490</name>
</gene>
<dbReference type="PROSITE" id="PS51186">
    <property type="entry name" value="GNAT"/>
    <property type="match status" value="1"/>
</dbReference>
<keyword evidence="1" id="KW-0808">Transferase</keyword>
<proteinExistence type="predicted"/>
<evidence type="ECO:0000256" key="1">
    <source>
        <dbReference type="ARBA" id="ARBA00022679"/>
    </source>
</evidence>
<evidence type="ECO:0000259" key="3">
    <source>
        <dbReference type="PROSITE" id="PS51186"/>
    </source>
</evidence>
<evidence type="ECO:0000313" key="5">
    <source>
        <dbReference type="Proteomes" id="UP000632454"/>
    </source>
</evidence>
<dbReference type="InterPro" id="IPR000182">
    <property type="entry name" value="GNAT_dom"/>
</dbReference>
<accession>A0ABQ1V0I1</accession>
<dbReference type="CDD" id="cd04301">
    <property type="entry name" value="NAT_SF"/>
    <property type="match status" value="1"/>
</dbReference>
<dbReference type="InterPro" id="IPR050832">
    <property type="entry name" value="Bact_Acetyltransf"/>
</dbReference>
<organism evidence="4 5">
    <name type="scientific">Williamsia phyllosphaerae</name>
    <dbReference type="NCBI Taxonomy" id="885042"/>
    <lineage>
        <taxon>Bacteria</taxon>
        <taxon>Bacillati</taxon>
        <taxon>Actinomycetota</taxon>
        <taxon>Actinomycetes</taxon>
        <taxon>Mycobacteriales</taxon>
        <taxon>Nocardiaceae</taxon>
        <taxon>Williamsia</taxon>
    </lineage>
</organism>
<dbReference type="SUPFAM" id="SSF55729">
    <property type="entry name" value="Acyl-CoA N-acyltransferases (Nat)"/>
    <property type="match status" value="1"/>
</dbReference>
<dbReference type="PANTHER" id="PTHR43877:SF2">
    <property type="entry name" value="AMINOALKYLPHOSPHONATE N-ACETYLTRANSFERASE-RELATED"/>
    <property type="match status" value="1"/>
</dbReference>
<protein>
    <submittedName>
        <fullName evidence="4">N-acetyltransferase</fullName>
    </submittedName>
</protein>
<name>A0ABQ1V0I1_9NOCA</name>
<dbReference type="Pfam" id="PF00583">
    <property type="entry name" value="Acetyltransf_1"/>
    <property type="match status" value="1"/>
</dbReference>
<dbReference type="InterPro" id="IPR016181">
    <property type="entry name" value="Acyl_CoA_acyltransferase"/>
</dbReference>
<dbReference type="Proteomes" id="UP000632454">
    <property type="component" value="Unassembled WGS sequence"/>
</dbReference>
<evidence type="ECO:0000256" key="2">
    <source>
        <dbReference type="ARBA" id="ARBA00023315"/>
    </source>
</evidence>
<comment type="caution">
    <text evidence="4">The sequence shown here is derived from an EMBL/GenBank/DDBJ whole genome shotgun (WGS) entry which is preliminary data.</text>
</comment>
<dbReference type="EMBL" id="BMCS01000002">
    <property type="protein sequence ID" value="GGF33378.1"/>
    <property type="molecule type" value="Genomic_DNA"/>
</dbReference>
<keyword evidence="2" id="KW-0012">Acyltransferase</keyword>
<evidence type="ECO:0000313" key="4">
    <source>
        <dbReference type="EMBL" id="GGF33378.1"/>
    </source>
</evidence>
<reference evidence="5" key="1">
    <citation type="journal article" date="2019" name="Int. J. Syst. Evol. Microbiol.">
        <title>The Global Catalogue of Microorganisms (GCM) 10K type strain sequencing project: providing services to taxonomists for standard genome sequencing and annotation.</title>
        <authorList>
            <consortium name="The Broad Institute Genomics Platform"/>
            <consortium name="The Broad Institute Genome Sequencing Center for Infectious Disease"/>
            <person name="Wu L."/>
            <person name="Ma J."/>
        </authorList>
    </citation>
    <scope>NUCLEOTIDE SEQUENCE [LARGE SCALE GENOMIC DNA]</scope>
    <source>
        <strain evidence="5">CCM 7855</strain>
    </source>
</reference>
<feature type="domain" description="N-acetyltransferase" evidence="3">
    <location>
        <begin position="21"/>
        <end position="161"/>
    </location>
</feature>
<keyword evidence="5" id="KW-1185">Reference proteome</keyword>
<sequence length="162" mass="17394">MKPGERPAAPTEPSGSVTIDRLVAPADPELVALLVATVADLNERYPDYDPDPVVAESEYFVARLDGVPVGCVGLRDIGGGRGEIKRMFVATYGRRRGIAARLVTALEERAAERGMSKVVLETGIRQPEAIALYRAIGYTPIDAFGEYATSPLSRCFGKDLVA</sequence>